<evidence type="ECO:0000256" key="3">
    <source>
        <dbReference type="ARBA" id="ARBA00022692"/>
    </source>
</evidence>
<dbReference type="EMBL" id="KI912111">
    <property type="protein sequence ID" value="ETS83081.1"/>
    <property type="molecule type" value="Genomic_DNA"/>
</dbReference>
<dbReference type="KEGG" id="pfy:PFICI_04957"/>
<feature type="transmembrane region" description="Helical" evidence="6">
    <location>
        <begin position="201"/>
        <end position="221"/>
    </location>
</feature>
<evidence type="ECO:0000256" key="6">
    <source>
        <dbReference type="SAM" id="Phobius"/>
    </source>
</evidence>
<keyword evidence="2" id="KW-0813">Transport</keyword>
<feature type="transmembrane region" description="Helical" evidence="6">
    <location>
        <begin position="351"/>
        <end position="368"/>
    </location>
</feature>
<evidence type="ECO:0000256" key="2">
    <source>
        <dbReference type="ARBA" id="ARBA00022448"/>
    </source>
</evidence>
<reference evidence="8" key="1">
    <citation type="journal article" date="2015" name="BMC Genomics">
        <title>Genomic and transcriptomic analysis of the endophytic fungus Pestalotiopsis fici reveals its lifestyle and high potential for synthesis of natural products.</title>
        <authorList>
            <person name="Wang X."/>
            <person name="Zhang X."/>
            <person name="Liu L."/>
            <person name="Xiang M."/>
            <person name="Wang W."/>
            <person name="Sun X."/>
            <person name="Che Y."/>
            <person name="Guo L."/>
            <person name="Liu G."/>
            <person name="Guo L."/>
            <person name="Wang C."/>
            <person name="Yin W.B."/>
            <person name="Stadler M."/>
            <person name="Zhang X."/>
            <person name="Liu X."/>
        </authorList>
    </citation>
    <scope>NUCLEOTIDE SEQUENCE [LARGE SCALE GENOMIC DNA]</scope>
    <source>
        <strain evidence="8">W106-1 / CGMCC3.15140</strain>
    </source>
</reference>
<feature type="transmembrane region" description="Helical" evidence="6">
    <location>
        <begin position="320"/>
        <end position="339"/>
    </location>
</feature>
<proteinExistence type="predicted"/>
<dbReference type="OMA" id="DIWIASH"/>
<dbReference type="OrthoDB" id="28755at2759"/>
<evidence type="ECO:0000256" key="4">
    <source>
        <dbReference type="ARBA" id="ARBA00022989"/>
    </source>
</evidence>
<keyword evidence="5 6" id="KW-0472">Membrane</keyword>
<evidence type="ECO:0000313" key="8">
    <source>
        <dbReference type="Proteomes" id="UP000030651"/>
    </source>
</evidence>
<evidence type="ECO:0000256" key="1">
    <source>
        <dbReference type="ARBA" id="ARBA00004141"/>
    </source>
</evidence>
<dbReference type="PANTHER" id="PTHR19432:SF35">
    <property type="entry name" value="SOLUTE CARRIER FAMILY 45 MEMBER 3 ISOFORM X1"/>
    <property type="match status" value="1"/>
</dbReference>
<sequence length="387" mass="42235">MVFAMLSLAWADSITKAVMPSTTASATARTVLVSVSMILTLAVFIAVQAVQVGLRASLTDGSTPTQQSRANTWAGRHITISGFLAYFAAYMGPTKDEAGPEGTVFARTSIVTTIYLAITVLITCLYIPDDQTTTLEIPRTQRVAGMRLIRRVLLGNSSQIRGILLVQFFSWLGWFPLLFYTVPYVKSLDQSYQTTNTNSGALAPLSYSAVSMLMAFIWTSRSSRDGTAFKFSASLSISDRDIWIASHCIFGWSMLGTFFITSALGTVLLFSAVGISWAVTSRVPYSLMGDELSRGSSEWSEDEFDDVSDHHGLVYGLHNLAICLPQILIMALMGLVWLFTQTDDSTSGVVWFLRLGGLSAFAAAYFATKLAENQSSVGDLIEVEQQR</sequence>
<keyword evidence="8" id="KW-1185">Reference proteome</keyword>
<dbReference type="InterPro" id="IPR036259">
    <property type="entry name" value="MFS_trans_sf"/>
</dbReference>
<name>W3XD23_PESFW</name>
<keyword evidence="4 6" id="KW-1133">Transmembrane helix</keyword>
<feature type="transmembrane region" description="Helical" evidence="6">
    <location>
        <begin position="267"/>
        <end position="285"/>
    </location>
</feature>
<dbReference type="GO" id="GO:0008506">
    <property type="term" value="F:sucrose:proton symporter activity"/>
    <property type="evidence" value="ECO:0007669"/>
    <property type="project" value="TreeGrafter"/>
</dbReference>
<dbReference type="AlphaFoldDB" id="W3XD23"/>
<protein>
    <submittedName>
        <fullName evidence="7">Uncharacterized protein</fullName>
    </submittedName>
</protein>
<dbReference type="InParanoid" id="W3XD23"/>
<accession>W3XD23</accession>
<evidence type="ECO:0000256" key="5">
    <source>
        <dbReference type="ARBA" id="ARBA00023136"/>
    </source>
</evidence>
<feature type="transmembrane region" description="Helical" evidence="6">
    <location>
        <begin position="160"/>
        <end position="181"/>
    </location>
</feature>
<dbReference type="PANTHER" id="PTHR19432">
    <property type="entry name" value="SUGAR TRANSPORTER"/>
    <property type="match status" value="1"/>
</dbReference>
<feature type="transmembrane region" description="Helical" evidence="6">
    <location>
        <begin position="73"/>
        <end position="92"/>
    </location>
</feature>
<dbReference type="Proteomes" id="UP000030651">
    <property type="component" value="Unassembled WGS sequence"/>
</dbReference>
<dbReference type="GeneID" id="19269970"/>
<gene>
    <name evidence="7" type="ORF">PFICI_04957</name>
</gene>
<dbReference type="GO" id="GO:0005886">
    <property type="term" value="C:plasma membrane"/>
    <property type="evidence" value="ECO:0007669"/>
    <property type="project" value="TreeGrafter"/>
</dbReference>
<feature type="transmembrane region" description="Helical" evidence="6">
    <location>
        <begin position="31"/>
        <end position="52"/>
    </location>
</feature>
<dbReference type="RefSeq" id="XP_007831729.1">
    <property type="nucleotide sequence ID" value="XM_007833538.1"/>
</dbReference>
<evidence type="ECO:0000313" key="7">
    <source>
        <dbReference type="EMBL" id="ETS83081.1"/>
    </source>
</evidence>
<dbReference type="SUPFAM" id="SSF103473">
    <property type="entry name" value="MFS general substrate transporter"/>
    <property type="match status" value="1"/>
</dbReference>
<keyword evidence="3 6" id="KW-0812">Transmembrane</keyword>
<feature type="transmembrane region" description="Helical" evidence="6">
    <location>
        <begin position="104"/>
        <end position="127"/>
    </location>
</feature>
<organism evidence="7 8">
    <name type="scientific">Pestalotiopsis fici (strain W106-1 / CGMCC3.15140)</name>
    <dbReference type="NCBI Taxonomy" id="1229662"/>
    <lineage>
        <taxon>Eukaryota</taxon>
        <taxon>Fungi</taxon>
        <taxon>Dikarya</taxon>
        <taxon>Ascomycota</taxon>
        <taxon>Pezizomycotina</taxon>
        <taxon>Sordariomycetes</taxon>
        <taxon>Xylariomycetidae</taxon>
        <taxon>Amphisphaeriales</taxon>
        <taxon>Sporocadaceae</taxon>
        <taxon>Pestalotiopsis</taxon>
    </lineage>
</organism>
<dbReference type="HOGENOM" id="CLU_018303_1_1_1"/>
<comment type="subcellular location">
    <subcellularLocation>
        <location evidence="1">Membrane</location>
        <topology evidence="1">Multi-pass membrane protein</topology>
    </subcellularLocation>
</comment>
<dbReference type="eggNOG" id="KOG0637">
    <property type="taxonomic scope" value="Eukaryota"/>
</dbReference>